<reference evidence="1 2" key="1">
    <citation type="journal article" date="2012" name="J. Bacteriol.">
        <title>Genome Sequence of the Pattern-Forming Social Bacterium Paenibacillus dendritiformis C454 Chiral Morphotype.</title>
        <authorList>
            <person name="Sirota-Madi A."/>
            <person name="Olender T."/>
            <person name="Helman Y."/>
            <person name="Brainis I."/>
            <person name="Finkelshtein A."/>
            <person name="Roth D."/>
            <person name="Hagai E."/>
            <person name="Leshkowitz D."/>
            <person name="Brodsky L."/>
            <person name="Galatenko V."/>
            <person name="Nikolaev V."/>
            <person name="Gutnick D.L."/>
            <person name="Lancet D."/>
            <person name="Ben-Jacob E."/>
        </authorList>
    </citation>
    <scope>NUCLEOTIDE SEQUENCE [LARGE SCALE GENOMIC DNA]</scope>
    <source>
        <strain evidence="1 2">C454</strain>
    </source>
</reference>
<dbReference type="AlphaFoldDB" id="H3S9F3"/>
<dbReference type="OrthoDB" id="9799092at2"/>
<accession>H3S9F3</accession>
<dbReference type="PANTHER" id="PTHR34822">
    <property type="entry name" value="GRPB DOMAIN PROTEIN (AFU_ORTHOLOGUE AFUA_1G01530)"/>
    <property type="match status" value="1"/>
</dbReference>
<dbReference type="RefSeq" id="WP_006674665.1">
    <property type="nucleotide sequence ID" value="NZ_AHKH01000001.1"/>
</dbReference>
<dbReference type="SUPFAM" id="SSF81301">
    <property type="entry name" value="Nucleotidyltransferase"/>
    <property type="match status" value="1"/>
</dbReference>
<dbReference type="Gene3D" id="3.30.460.10">
    <property type="entry name" value="Beta Polymerase, domain 2"/>
    <property type="match status" value="1"/>
</dbReference>
<dbReference type="Pfam" id="PF04229">
    <property type="entry name" value="GrpB"/>
    <property type="match status" value="1"/>
</dbReference>
<evidence type="ECO:0008006" key="3">
    <source>
        <dbReference type="Google" id="ProtNLM"/>
    </source>
</evidence>
<keyword evidence="2" id="KW-1185">Reference proteome</keyword>
<evidence type="ECO:0000313" key="2">
    <source>
        <dbReference type="Proteomes" id="UP000003900"/>
    </source>
</evidence>
<dbReference type="InterPro" id="IPR007344">
    <property type="entry name" value="GrpB/CoaE"/>
</dbReference>
<dbReference type="STRING" id="1131935.PDENDC454_00765"/>
<dbReference type="PANTHER" id="PTHR34822:SF1">
    <property type="entry name" value="GRPB FAMILY PROTEIN"/>
    <property type="match status" value="1"/>
</dbReference>
<dbReference type="EMBL" id="AHKH01000001">
    <property type="protein sequence ID" value="EHQ64401.1"/>
    <property type="molecule type" value="Genomic_DNA"/>
</dbReference>
<organism evidence="1 2">
    <name type="scientific">Paenibacillus dendritiformis C454</name>
    <dbReference type="NCBI Taxonomy" id="1131935"/>
    <lineage>
        <taxon>Bacteria</taxon>
        <taxon>Bacillati</taxon>
        <taxon>Bacillota</taxon>
        <taxon>Bacilli</taxon>
        <taxon>Bacillales</taxon>
        <taxon>Paenibacillaceae</taxon>
        <taxon>Paenibacillus</taxon>
    </lineage>
</organism>
<name>H3S9F3_9BACL</name>
<comment type="caution">
    <text evidence="1">The sequence shown here is derived from an EMBL/GenBank/DDBJ whole genome shotgun (WGS) entry which is preliminary data.</text>
</comment>
<dbReference type="InterPro" id="IPR043519">
    <property type="entry name" value="NT_sf"/>
</dbReference>
<evidence type="ECO:0000313" key="1">
    <source>
        <dbReference type="EMBL" id="EHQ64401.1"/>
    </source>
</evidence>
<sequence>MLGLPKGQVFLVPWTEQWEIEFKEEERKIRSEINDSILAIHHIGSTARQGLSAKPIIDIAIEIKLFEEEIHCVPGLVKIGYS</sequence>
<protein>
    <recommendedName>
        <fullName evidence="3">Glutamate-rich protein grpB</fullName>
    </recommendedName>
</protein>
<proteinExistence type="predicted"/>
<gene>
    <name evidence="1" type="ORF">PDENDC454_00765</name>
</gene>
<dbReference type="Proteomes" id="UP000003900">
    <property type="component" value="Unassembled WGS sequence"/>
</dbReference>